<dbReference type="GO" id="GO:0003676">
    <property type="term" value="F:nucleic acid binding"/>
    <property type="evidence" value="ECO:0007669"/>
    <property type="project" value="InterPro"/>
</dbReference>
<dbReference type="CDD" id="cd07067">
    <property type="entry name" value="HP_PGM_like"/>
    <property type="match status" value="1"/>
</dbReference>
<dbReference type="InterPro" id="IPR036397">
    <property type="entry name" value="RNaseH_sf"/>
</dbReference>
<comment type="caution">
    <text evidence="6">The sequence shown here is derived from an EMBL/GenBank/DDBJ whole genome shotgun (WGS) entry which is preliminary data.</text>
</comment>
<dbReference type="GO" id="GO:0016791">
    <property type="term" value="F:phosphatase activity"/>
    <property type="evidence" value="ECO:0007669"/>
    <property type="project" value="TreeGrafter"/>
</dbReference>
<dbReference type="InterPro" id="IPR013078">
    <property type="entry name" value="His_Pase_superF_clade-1"/>
</dbReference>
<feature type="domain" description="RNase H type-1" evidence="5">
    <location>
        <begin position="10"/>
        <end position="142"/>
    </location>
</feature>
<evidence type="ECO:0000256" key="1">
    <source>
        <dbReference type="PIRSR" id="PIRSR036922-1"/>
    </source>
</evidence>
<dbReference type="Gene3D" id="3.40.50.1240">
    <property type="entry name" value="Phosphoglycerate mutase-like"/>
    <property type="match status" value="1"/>
</dbReference>
<feature type="compositionally biased region" description="Polar residues" evidence="4">
    <location>
        <begin position="246"/>
        <end position="257"/>
    </location>
</feature>
<feature type="active site" description="Tele-phosphohistidine intermediate" evidence="1">
    <location>
        <position position="266"/>
    </location>
</feature>
<dbReference type="Gene3D" id="3.30.420.10">
    <property type="entry name" value="Ribonuclease H-like superfamily/Ribonuclease H"/>
    <property type="match status" value="1"/>
</dbReference>
<evidence type="ECO:0000256" key="4">
    <source>
        <dbReference type="SAM" id="MobiDB-lite"/>
    </source>
</evidence>
<dbReference type="PANTHER" id="PTHR48100">
    <property type="entry name" value="BROAD-SPECIFICITY PHOSPHATASE YOR283W-RELATED"/>
    <property type="match status" value="1"/>
</dbReference>
<feature type="active site" description="Proton donor/acceptor; for phosphatase activity" evidence="1">
    <location>
        <position position="348"/>
    </location>
</feature>
<evidence type="ECO:0000313" key="6">
    <source>
        <dbReference type="EMBL" id="MBN9643028.1"/>
    </source>
</evidence>
<protein>
    <submittedName>
        <fullName evidence="6">Bifunctional RNase H/acid phosphatase</fullName>
    </submittedName>
</protein>
<feature type="region of interest" description="Disordered" evidence="4">
    <location>
        <begin position="176"/>
        <end position="257"/>
    </location>
</feature>
<dbReference type="InterPro" id="IPR050275">
    <property type="entry name" value="PGM_Phosphatase"/>
</dbReference>
<organism evidence="6 7">
    <name type="scientific">Corynebacterium mendelii</name>
    <dbReference type="NCBI Taxonomy" id="2765362"/>
    <lineage>
        <taxon>Bacteria</taxon>
        <taxon>Bacillati</taxon>
        <taxon>Actinomycetota</taxon>
        <taxon>Actinomycetes</taxon>
        <taxon>Mycobacteriales</taxon>
        <taxon>Corynebacteriaceae</taxon>
        <taxon>Corynebacterium</taxon>
    </lineage>
</organism>
<dbReference type="NCBIfam" id="NF005567">
    <property type="entry name" value="PRK07238.1"/>
    <property type="match status" value="1"/>
</dbReference>
<dbReference type="InterPro" id="IPR012337">
    <property type="entry name" value="RNaseH-like_sf"/>
</dbReference>
<evidence type="ECO:0000313" key="7">
    <source>
        <dbReference type="Proteomes" id="UP000664332"/>
    </source>
</evidence>
<dbReference type="InterPro" id="IPR014636">
    <property type="entry name" value="RNaseH/PGlycerate_mutase"/>
</dbReference>
<gene>
    <name evidence="6" type="ORF">JZY06_00055</name>
</gene>
<feature type="active site" description="Proton donor/acceptor" evidence="2">
    <location>
        <position position="348"/>
    </location>
</feature>
<dbReference type="SUPFAM" id="SSF53098">
    <property type="entry name" value="Ribonuclease H-like"/>
    <property type="match status" value="1"/>
</dbReference>
<evidence type="ECO:0000256" key="3">
    <source>
        <dbReference type="PIRSR" id="PIRSR613078-2"/>
    </source>
</evidence>
<sequence>MSGKPEAENHTMKVIIEADGGSRGNPGTAGCGTVVYDGEHTTVLARIAEYLGRHTNNVAEYHGLINGLSAARALGAGEVAVFLDSKLVVEQMTGRWKIKHADMRALAAEAKKIAENFDHVSYQWIERAKNSAADALANKAMDAARDLGHRPAILVLDEEDAGPEFDTVYRALVGSAGKTQSSPGRSRTKTSDSPAPSKPEPDDELIGLFDIPGRAGTSRADSPAPAAGRTKTTATAACPAPGATGDNSGTTGEADTSPTRLVVLRHGETEMSIARCYSGGSSDPELTETGRRQARCAAGWLLSLAGSDHPAGTIDAIVTSPLVRCTATAQLIGRVLDCPVTTVDGLTELDFGDWDGHTFAQAHRMNPQLHRKFLTDTSVCCPNGESVDQAHRRVTEAIDQLLDTHRGRTVLVVTHVSPIKSIVRRVLGAGPEANTAIHLDLSSVSIVEFYADGPTSLRLLNSTEHLH</sequence>
<dbReference type="EMBL" id="JAFLEQ010000001">
    <property type="protein sequence ID" value="MBN9643028.1"/>
    <property type="molecule type" value="Genomic_DNA"/>
</dbReference>
<dbReference type="InterPro" id="IPR029033">
    <property type="entry name" value="His_PPase_superfam"/>
</dbReference>
<proteinExistence type="predicted"/>
<dbReference type="Pfam" id="PF13456">
    <property type="entry name" value="RVT_3"/>
    <property type="match status" value="1"/>
</dbReference>
<feature type="compositionally biased region" description="Low complexity" evidence="4">
    <location>
        <begin position="224"/>
        <end position="245"/>
    </location>
</feature>
<reference evidence="6" key="1">
    <citation type="submission" date="2021-03" db="EMBL/GenBank/DDBJ databases">
        <authorList>
            <person name="Sun Q."/>
        </authorList>
    </citation>
    <scope>NUCLEOTIDE SEQUENCE</scope>
    <source>
        <strain evidence="6">CCM 8862</strain>
    </source>
</reference>
<accession>A0A939IWH5</accession>
<dbReference type="AlphaFoldDB" id="A0A939IWH5"/>
<dbReference type="SUPFAM" id="SSF53254">
    <property type="entry name" value="Phosphoglycerate mutase-like"/>
    <property type="match status" value="1"/>
</dbReference>
<dbReference type="SMART" id="SM00855">
    <property type="entry name" value="PGAM"/>
    <property type="match status" value="1"/>
</dbReference>
<dbReference type="PANTHER" id="PTHR48100:SF1">
    <property type="entry name" value="HISTIDINE PHOSPHATASE FAMILY PROTEIN-RELATED"/>
    <property type="match status" value="1"/>
</dbReference>
<dbReference type="GO" id="GO:0005737">
    <property type="term" value="C:cytoplasm"/>
    <property type="evidence" value="ECO:0007669"/>
    <property type="project" value="TreeGrafter"/>
</dbReference>
<name>A0A939IWH5_9CORY</name>
<dbReference type="Pfam" id="PF00300">
    <property type="entry name" value="His_Phos_1"/>
    <property type="match status" value="1"/>
</dbReference>
<evidence type="ECO:0000256" key="2">
    <source>
        <dbReference type="PIRSR" id="PIRSR613078-1"/>
    </source>
</evidence>
<dbReference type="Proteomes" id="UP000664332">
    <property type="component" value="Unassembled WGS sequence"/>
</dbReference>
<feature type="binding site" evidence="3">
    <location>
        <position position="324"/>
    </location>
    <ligand>
        <name>substrate</name>
    </ligand>
</feature>
<dbReference type="CDD" id="cd09279">
    <property type="entry name" value="RNase_HI_like"/>
    <property type="match status" value="1"/>
</dbReference>
<dbReference type="GO" id="GO:0004523">
    <property type="term" value="F:RNA-DNA hybrid ribonuclease activity"/>
    <property type="evidence" value="ECO:0007669"/>
    <property type="project" value="InterPro"/>
</dbReference>
<evidence type="ECO:0000259" key="5">
    <source>
        <dbReference type="PROSITE" id="PS50879"/>
    </source>
</evidence>
<dbReference type="PROSITE" id="PS50879">
    <property type="entry name" value="RNASE_H_1"/>
    <property type="match status" value="1"/>
</dbReference>
<dbReference type="PIRSF" id="PIRSF036922">
    <property type="entry name" value="RNaseH_PGAM"/>
    <property type="match status" value="1"/>
</dbReference>
<dbReference type="InterPro" id="IPR002156">
    <property type="entry name" value="RNaseH_domain"/>
</dbReference>
<keyword evidence="7" id="KW-1185">Reference proteome</keyword>